<evidence type="ECO:0000256" key="6">
    <source>
        <dbReference type="ARBA" id="ARBA00022741"/>
    </source>
</evidence>
<dbReference type="Gene3D" id="1.20.1270.280">
    <property type="match status" value="1"/>
</dbReference>
<dbReference type="OrthoDB" id="5593012at2759"/>
<feature type="coiled-coil region" evidence="14">
    <location>
        <begin position="3069"/>
        <end position="3120"/>
    </location>
</feature>
<dbReference type="Gene3D" id="1.20.920.20">
    <property type="match status" value="1"/>
</dbReference>
<dbReference type="FunFam" id="3.40.50.300:FF:002856">
    <property type="entry name" value="Dynein heavy chain 11"/>
    <property type="match status" value="1"/>
</dbReference>
<feature type="region of interest" description="Disordered" evidence="15">
    <location>
        <begin position="2111"/>
        <end position="2140"/>
    </location>
</feature>
<evidence type="ECO:0000256" key="14">
    <source>
        <dbReference type="SAM" id="Coils"/>
    </source>
</evidence>
<dbReference type="Gene3D" id="3.40.50.300">
    <property type="entry name" value="P-loop containing nucleotide triphosphate hydrolases"/>
    <property type="match status" value="6"/>
</dbReference>
<dbReference type="Gene3D" id="1.20.58.1120">
    <property type="match status" value="1"/>
</dbReference>
<dbReference type="FunFam" id="3.10.490.20:FF:000009">
    <property type="entry name" value="Dynein heavy chain 4"/>
    <property type="match status" value="1"/>
</dbReference>
<dbReference type="FunFam" id="1.10.472.130:FF:000068">
    <property type="entry name" value="Dynein axonemal heavy chain 3"/>
    <property type="match status" value="1"/>
</dbReference>
<dbReference type="PANTHER" id="PTHR22878">
    <property type="entry name" value="DYNEIN HEAVY CHAIN 6, AXONEMAL-LIKE-RELATED"/>
    <property type="match status" value="1"/>
</dbReference>
<dbReference type="FunFam" id="3.40.50.300:FF:000044">
    <property type="entry name" value="Dynein heavy chain 5, axonemal"/>
    <property type="match status" value="1"/>
</dbReference>
<comment type="subcellular location">
    <subcellularLocation>
        <location evidence="1">Cytoplasm</location>
        <location evidence="1">Cytoskeleton</location>
        <location evidence="1">Cilium axoneme</location>
    </subcellularLocation>
</comment>
<dbReference type="FunFam" id="1.20.140.100:FF:000004">
    <property type="entry name" value="Dynein axonemal heavy chain 6"/>
    <property type="match status" value="1"/>
</dbReference>
<dbReference type="CTD" id="6757231"/>
<dbReference type="PANTHER" id="PTHR22878:SF70">
    <property type="entry name" value="DYNEIN HEAVY CHAIN 2, AXONEMAL"/>
    <property type="match status" value="1"/>
</dbReference>
<dbReference type="InterPro" id="IPR024317">
    <property type="entry name" value="Dynein_heavy_chain_D4_dom"/>
</dbReference>
<keyword evidence="7" id="KW-0067">ATP-binding</keyword>
<dbReference type="InterPro" id="IPR026983">
    <property type="entry name" value="DHC"/>
</dbReference>
<dbReference type="Pfam" id="PF12774">
    <property type="entry name" value="AAA_6"/>
    <property type="match status" value="1"/>
</dbReference>
<evidence type="ECO:0000256" key="5">
    <source>
        <dbReference type="ARBA" id="ARBA00022737"/>
    </source>
</evidence>
<dbReference type="SMART" id="SM00382">
    <property type="entry name" value="AAA"/>
    <property type="match status" value="2"/>
</dbReference>
<keyword evidence="10" id="KW-0969">Cilium</keyword>
<evidence type="ECO:0000256" key="8">
    <source>
        <dbReference type="ARBA" id="ARBA00023017"/>
    </source>
</evidence>
<dbReference type="SUPFAM" id="SSF52540">
    <property type="entry name" value="P-loop containing nucleoside triphosphate hydrolases"/>
    <property type="match status" value="5"/>
</dbReference>
<evidence type="ECO:0000256" key="1">
    <source>
        <dbReference type="ARBA" id="ARBA00004430"/>
    </source>
</evidence>
<evidence type="ECO:0000256" key="7">
    <source>
        <dbReference type="ARBA" id="ARBA00022840"/>
    </source>
</evidence>
<dbReference type="GeneID" id="6757231"/>
<evidence type="ECO:0000313" key="18">
    <source>
        <dbReference type="Proteomes" id="UP000009022"/>
    </source>
</evidence>
<evidence type="ECO:0000256" key="15">
    <source>
        <dbReference type="SAM" id="MobiDB-lite"/>
    </source>
</evidence>
<dbReference type="InterPro" id="IPR027417">
    <property type="entry name" value="P-loop_NTPase"/>
</dbReference>
<dbReference type="InterPro" id="IPR024743">
    <property type="entry name" value="Dynein_HC_stalk"/>
</dbReference>
<dbReference type="InterPro" id="IPR041466">
    <property type="entry name" value="Dynein_AAA5_ext"/>
</dbReference>
<dbReference type="Pfam" id="PF08393">
    <property type="entry name" value="DHC_N2"/>
    <property type="match status" value="1"/>
</dbReference>
<dbReference type="RefSeq" id="XP_002116018.1">
    <property type="nucleotide sequence ID" value="XM_002115982.1"/>
</dbReference>
<dbReference type="Gene3D" id="1.10.472.130">
    <property type="match status" value="1"/>
</dbReference>
<feature type="compositionally biased region" description="Basic and acidic residues" evidence="15">
    <location>
        <begin position="83"/>
        <end position="94"/>
    </location>
</feature>
<dbReference type="FunFam" id="1.10.8.710:FF:000004">
    <property type="entry name" value="Dynein axonemal heavy chain 6"/>
    <property type="match status" value="1"/>
</dbReference>
<sequence>MASSKNLPPGKVVRQSAFAGDNAQTNINHMNKTSDLHDEINIMASNFKRPDFVSHLPPLDIPQPAYSTKPKVVQDSTWTHSSPTKEERHFRHVSDSIGNNYSPRAKVLTSSYVYEATQPHIANKRKRTKSLPPMKYSQSISLLQLKPSHYISYEEADATSVSNHGASNGNSNYRGNNRDQASPKMQYLAGTNIEETLANGNDRNKAKHLLEGIQEEGLSKAKVRNGRNERIKNKRTSFADRNIKDKQEMSNLIINGSFNYDEKAEINGNSKQDSEVTVLLNTSTSYDFSNHVISIENSKNASKNYSLDSHTDAGDSAHLVPKSINTNRLGRFTPASSLFSSSVSSFNPSTQLPTRLCSAMSDEEVTEADQQLVYNGINYSKEEIACLNIEFLPARFVTEGLARPASPITEIQLERYHNLIYKAIPNTVVQPLNPEWIENAYHLVPQQLRISYKEHVKKLTEQMDECYYLSVKKAILDYILLDKQEQKRLGIATRPKLPLPAGREYFPWHESMSEAKQNLESSLFTTHAVTRELINLWITKYNNFRLFDMDDLRRSFFMTVEKFHEYLSKSSEKAVAELKSTWLPQCGTIAASFKEDIEKRMPNDEEGRLNKMDSFFDCVAGLMSIQIRSAVLHSIYDLVELTEEYSNGNNYDGEYFHSNQTKTIHPIVIFTDGSIEGQDIIFKPTITEIIEKINIIINMMLDSIKGIPRVEYQLFYLEDDNQDIRCIEVLRSEEELVLMAKQRIEEVIRNNLHGPVRYRSVYQPYNYLLTKKAIEDCEIFVQEDHSLEEYVAKIEKFQDMITEIGSLPVLVPMHLFTLNCDGANRFLINQARMLINTLVQNIVDKSRKFNRKICNDYNDIVARMTMIPNNTEELVKLSNYTDGLRGGALLKLLDKINIAADNVLFLMDFAILPDEDIQLNNITFTWPARILPMISANELQINARHDQAVAHLNQWLKRFDYNTKELMKDVQSFEPKERLAESETYHYELNEIQEKLEELFEEKQQINREEELLGCEVKSTFPILQEIVSKKDPFDKLWKTVVTYNNNAKNWMNGSMLKLNAEQLEEQVMDLWRTSYRLTKEFLRQDLPGPLRATTSIKGKLDKFKIYMPLIRALCNPGLKDRHWQAMSEVVGQDITPNDKTSLSDMFSLGLDKYVDRLTEISVIASREYALEKALDKMSQDWETIHFTFVPYRDTELNILSSFDDIQILLDDQIVKTVTMKMSPVIGPFAGQVEAWEKKLRRTQNILDAWLRVQSSWMYLEPIFSSKDICQQMPKEGMKFKAVDRQWKSMMETSIVDTKAMIVVSQPNMLEDLQASEALLEEIQVGLNRYLEEKRLFFPRFFFLSNDELLEILSETKDPLRVQPHLKKIFEGIAKLNFTEDTTIVAMISAQDEIIELVHQIFPNDAKGMVEKWLQQVEFAMKKSIRQEIEDSLADYLDSSRKEWILLWPGQVVLACSQIFWTAEVSQAIEDNTIEHYLRKCTNQINDSVELVRGELTAMSRTTLGALIVVDVHARDVVAKLKDMKVSSIRDFHWISQMRYYWEEENVVIRMINTTIPYGYEYLGNTGRLVITPLTDRCYRTLMGALSLNLGGAPEGPAGTGKTETCKDLAKAIAKQCVVFNCSDGLDYKAMGKFFKGLAQAGAWACFDEFNRIELEVLSVVAQQIQSIQRAISEQVQTFVFEGTKLKLDPSCTIFITMNPGYAGRAELPDNLKVLFRTVAMMIPDYAMIGEIVLYSMGFVDARNLSTKIVATYRLCSEQLSSQHHYDYGMRAVKSVLLAAGNLKLKHPQESEDKLLLRSLMEVNLPKFLVPDIVLFEGIISDLFPGVILQNKDYGDLQAALHDSIKEQKLQSNPWFIRKIVQIYEMMLVRHGFMIVGDALGGKTSAIRVLAQALTKLYNTKSSFKENAVQYQIINPKAVTMQQLYGSFDPVSHEWSDGVLAKVFREQAASLTEDRKWCIFDGPVDAVWIENLNTVLDDNKKLCLMSGEIIQMSQRQNMIFEPANLEQASPATVSRCGMIYMEPSQLAPATLVKSWIENCLPKTLTEPQVKTVENMFSWLLPPCLDYVQNCRQFVKVSSMHLTMSMLQLYDCLVEELRHEPPKKDELEEIIEEEQESRENDGVSPTPSNINPLTLESDNINEDGRPDNVVRAWLQALFQFALVWSLGAVIEGDSRAKFDEWFKPLAAGTNKNFPLPKDLKMPKNIQYPNRGSIYEYVYLKSDVGGMWKKWEHTRENIPIPATANIHEIIVPTMETIRQEFFLNEFIKKEKSLMFIGPTGTGKTAVVINHLINLPKERRRRGVYGPTLSRKMVVFVDDVNMPMKEKYGAQPPIELLRQLLDHKYWFDRKDNSILTPVDWIVLAAMGPPGGGRNMVSSRFLRHFNIIGIDSYDEISMRSIFQAVTDWHFNRGFENSLKKFSRIVVHATQMIYHLAVSHFLPTPSKSHYVFNLRDFARVIHGFLLLKPEALNNCSNPASKIVRLWVHEVYRVFYDRLVDDKDRKCFFELVEKCVGMQFKLKFKEIFSHLIDNGSEFTDETLRKLYFGDYVDGGQRGYDEVTDFSELKETMGRFLNDYNSESKAPMDLVLFGFAIEHISRVSRILLQPKGHALLVGIDGCGRRSVTRLAAFIASHQVFQIEVTRNYSFHDWRDDIRKMLQDAAKAEESYLEDINTLLNTADIPNLYDAEERAEIIDKMQKVAQERGVKVEVATQSSMYNLFIERIRQNLHIVIAMSPIGDTFRNRLRMFPSLINCCTINWFQVWPEDALEMVANYYLDDVEMDSRIRTESVSLCKYFHESIRALSNRYEESLGRHNYVTPTSYLDLIRLFKTLLARKRLDILTLKNRYLTGLQKLDFASSQISVMQTELTNLRPELIYTSEETEKLIDYIKEEKITVDGKRKVVEAEEAVANKAAMEAQAIKQDCEEKLAVALPALNAAISALDTLKQSDISTIKSMQNPPNGVKLVMEAVCIMKGVKCERRPDPAQNNKLADDWWYTSKKVMGDLKFLDSLKEFDKDNISAKIIQKIRNNYINNPDFNPDAIKNASTAAEGMCRWVRAMEIYDRVAKVVAPKRARLASAEKELETQMVQLEHKREELKVVVDKLDLLNDNFEAKINKKQDLEDSIKMTGEKLVRAEKLISGLGGEKERWERCAKELGYNYFNIVGDVLLSSAIIAYLGPFTVHFRQECLQTWIDLVRGRDIPLSRPFSLEKAVGDPVKIQTWHLTGLPVDSFSIENALIVMNTQRWPLMIDPQNQANKWIKNLEKPNNLHVIKLTDSNYMRTLQNCIQFGTPILLENVGEELDPALEPLLLKLTFKQACALILVLFNKLYLNFPNNIDYIRLGDSIIEYSQDFRFYITSCLRNPHYLPEVAIRVNVLNFVITAPGLEDQMLSIVTAKEKPVLEEKKNALIEESAKNRKQLKDIEDKILEVLSSSEGNILEDETGVEILSSSRVLAREIADKEEITSRTEKEIDEAREYLRPVANHSAVLFFIISDLANIEPTYQYSLTWFINLFIRSIRDSQGSDELNERISALNKHFTYSNAFNEGQWRYLLTGNISINNPYKNPASDWLAEKSWSDIVGCNNLSNFDGFVEHFEANTPAWESYYNSKEPQSEPLPEPWNEKLSEFEKLIVLRCFRKDKVPHAIREYIINHLGKEYVEPPAFDLTRSFLESSHIVPLIFVLSPGADPLSLLLKFADDSGPGRKNCQSISLGQGQGPVATSLIQKAMKDGKWVVLQNCHLAVSWLPTLEKICEEEIVADKAHANFRLWLTSYPSEHFPVPILQRCVKMTNEIPKGLKSNLFRSYTTDPISNQQFFNGCDKTKEWRKLLFGLCFFHALVQERRSFGPLGWNIPYEFNDSDLHISVRQAQNFLNEYEVVPLDALTYVIGQCNYGGRVTDDWDRRLLLSLLSRFFNHQLLEDEQYKFCNNEMYYSPADNDYNHYIDYIKSLPLTAHPEAYGLHENADITRELKDTQELFTGVLATQPREVANKGKSPQDTVYDMCSDILSNMSDEFSVKDITGQIIMSAELESAFDCLLAGKVPNAWMKKSYPSLKPLGGYILDLFARLQFFQEWVANGHPTVYWLSGFYFTQSFLTGILQNHSRKAKIPIDLLSFDFQVLDNKFEAKSKPVDGVYVYGLYLEGARWNNADKIWMKPKLKNSIDVNGRYECPVYKTSARRGILSTTGHSTNYVLAIYMQSDKPPSHWIDRGVALLCQLDD</sequence>
<keyword evidence="3" id="KW-0963">Cytoplasm</keyword>
<keyword evidence="18" id="KW-1185">Reference proteome</keyword>
<keyword evidence="8" id="KW-0243">Dynein</keyword>
<name>B3S748_TRIAD</name>
<dbReference type="GO" id="GO:0005874">
    <property type="term" value="C:microtubule"/>
    <property type="evidence" value="ECO:0007669"/>
    <property type="project" value="UniProtKB-KW"/>
</dbReference>
<feature type="compositionally biased region" description="Polar residues" evidence="15">
    <location>
        <begin position="2122"/>
        <end position="2137"/>
    </location>
</feature>
<evidence type="ECO:0000259" key="16">
    <source>
        <dbReference type="SMART" id="SM00382"/>
    </source>
</evidence>
<evidence type="ECO:0000256" key="13">
    <source>
        <dbReference type="ARBA" id="ARBA00023273"/>
    </source>
</evidence>
<dbReference type="InterPro" id="IPR035706">
    <property type="entry name" value="AAA_9"/>
</dbReference>
<dbReference type="Pfam" id="PF03028">
    <property type="entry name" value="Dynein_heavy"/>
    <property type="match status" value="1"/>
</dbReference>
<dbReference type="FunFam" id="1.10.8.720:FF:000001">
    <property type="entry name" value="dynein heavy chain 7, axonemal"/>
    <property type="match status" value="1"/>
</dbReference>
<reference evidence="17 18" key="1">
    <citation type="journal article" date="2008" name="Nature">
        <title>The Trichoplax genome and the nature of placozoans.</title>
        <authorList>
            <person name="Srivastava M."/>
            <person name="Begovic E."/>
            <person name="Chapman J."/>
            <person name="Putnam N.H."/>
            <person name="Hellsten U."/>
            <person name="Kawashima T."/>
            <person name="Kuo A."/>
            <person name="Mitros T."/>
            <person name="Salamov A."/>
            <person name="Carpenter M.L."/>
            <person name="Signorovitch A.Y."/>
            <person name="Moreno M.A."/>
            <person name="Kamm K."/>
            <person name="Grimwood J."/>
            <person name="Schmutz J."/>
            <person name="Shapiro H."/>
            <person name="Grigoriev I.V."/>
            <person name="Buss L.W."/>
            <person name="Schierwater B."/>
            <person name="Dellaporta S.L."/>
            <person name="Rokhsar D.S."/>
        </authorList>
    </citation>
    <scope>NUCLEOTIDE SEQUENCE [LARGE SCALE GENOMIC DNA]</scope>
    <source>
        <strain evidence="17 18">Grell-BS-1999</strain>
    </source>
</reference>
<comment type="similarity">
    <text evidence="2">Belongs to the dynein heavy chain family.</text>
</comment>
<dbReference type="FunFam" id="3.40.50.300:FF:000362">
    <property type="entry name" value="Dynein, axonemal, heavy chain 6"/>
    <property type="match status" value="1"/>
</dbReference>
<dbReference type="FunFam" id="3.40.50.300:FF:002141">
    <property type="entry name" value="Dynein heavy chain"/>
    <property type="match status" value="1"/>
</dbReference>
<dbReference type="InterPro" id="IPR042228">
    <property type="entry name" value="Dynein_linker_3"/>
</dbReference>
<dbReference type="Proteomes" id="UP000009022">
    <property type="component" value="Unassembled WGS sequence"/>
</dbReference>
<keyword evidence="9 14" id="KW-0175">Coiled coil</keyword>
<evidence type="ECO:0000256" key="9">
    <source>
        <dbReference type="ARBA" id="ARBA00023054"/>
    </source>
</evidence>
<dbReference type="Pfam" id="PF18198">
    <property type="entry name" value="AAA_lid_11"/>
    <property type="match status" value="1"/>
</dbReference>
<keyword evidence="6" id="KW-0547">Nucleotide-binding</keyword>
<dbReference type="FunFam" id="1.10.287.2620:FF:000002">
    <property type="entry name" value="Dynein heavy chain 2, axonemal"/>
    <property type="match status" value="1"/>
</dbReference>
<evidence type="ECO:0000256" key="4">
    <source>
        <dbReference type="ARBA" id="ARBA00022701"/>
    </source>
</evidence>
<dbReference type="GO" id="GO:0005524">
    <property type="term" value="F:ATP binding"/>
    <property type="evidence" value="ECO:0007669"/>
    <property type="project" value="UniProtKB-KW"/>
</dbReference>
<proteinExistence type="inferred from homology"/>
<dbReference type="InterPro" id="IPR042219">
    <property type="entry name" value="AAA_lid_11_sf"/>
</dbReference>
<dbReference type="FunFam" id="3.20.180.20:FF:000003">
    <property type="entry name" value="Dynein heavy chain 12, axonemal"/>
    <property type="match status" value="1"/>
</dbReference>
<feature type="domain" description="AAA+ ATPase" evidence="16">
    <location>
        <begin position="1588"/>
        <end position="1727"/>
    </location>
</feature>
<dbReference type="Pfam" id="PF12780">
    <property type="entry name" value="AAA_8"/>
    <property type="match status" value="1"/>
</dbReference>
<dbReference type="Gene3D" id="3.20.180.20">
    <property type="entry name" value="Dynein heavy chain, N-terminal domain 2"/>
    <property type="match status" value="1"/>
</dbReference>
<dbReference type="GO" id="GO:0036156">
    <property type="term" value="C:inner dynein arm"/>
    <property type="evidence" value="ECO:0000318"/>
    <property type="project" value="GO_Central"/>
</dbReference>
<feature type="domain" description="AAA+ ATPase" evidence="16">
    <location>
        <begin position="2267"/>
        <end position="2387"/>
    </location>
</feature>
<dbReference type="Gene3D" id="6.10.140.1060">
    <property type="match status" value="1"/>
</dbReference>
<feature type="region of interest" description="Disordered" evidence="15">
    <location>
        <begin position="66"/>
        <end position="97"/>
    </location>
</feature>
<dbReference type="Pfam" id="PF17857">
    <property type="entry name" value="AAA_lid_1"/>
    <property type="match status" value="1"/>
</dbReference>
<dbReference type="GO" id="GO:0051959">
    <property type="term" value="F:dynein light intermediate chain binding"/>
    <property type="evidence" value="ECO:0000318"/>
    <property type="project" value="GO_Central"/>
</dbReference>
<evidence type="ECO:0000256" key="12">
    <source>
        <dbReference type="ARBA" id="ARBA00023212"/>
    </source>
</evidence>
<dbReference type="InterPro" id="IPR041658">
    <property type="entry name" value="AAA_lid_11"/>
</dbReference>
<accession>B3S748</accession>
<dbReference type="InterPro" id="IPR013602">
    <property type="entry name" value="Dynein_heavy_linker"/>
</dbReference>
<dbReference type="FunFam" id="3.40.50.300:FF:001328">
    <property type="entry name" value="Dynein heavy chain 6, axonemal"/>
    <property type="match status" value="1"/>
</dbReference>
<keyword evidence="11" id="KW-0505">Motor protein</keyword>
<dbReference type="HOGENOM" id="CLU_000038_0_0_1"/>
<dbReference type="FunFam" id="1.20.58.1120:FF:000005">
    <property type="entry name" value="Dynein, axonemal, heavy chain 12"/>
    <property type="match status" value="1"/>
</dbReference>
<dbReference type="GO" id="GO:0045505">
    <property type="term" value="F:dynein intermediate chain binding"/>
    <property type="evidence" value="ECO:0000318"/>
    <property type="project" value="GO_Central"/>
</dbReference>
<protein>
    <recommendedName>
        <fullName evidence="16">AAA+ ATPase domain-containing protein</fullName>
    </recommendedName>
</protein>
<dbReference type="OMA" id="FPYDERA"/>
<dbReference type="Gene3D" id="1.20.920.30">
    <property type="match status" value="1"/>
</dbReference>
<dbReference type="GO" id="GO:0008569">
    <property type="term" value="F:minus-end-directed microtubule motor activity"/>
    <property type="evidence" value="ECO:0000318"/>
    <property type="project" value="GO_Central"/>
</dbReference>
<dbReference type="Gene3D" id="1.20.140.100">
    <property type="entry name" value="Dynein heavy chain, N-terminal domain 2"/>
    <property type="match status" value="1"/>
</dbReference>
<keyword evidence="12" id="KW-0206">Cytoskeleton</keyword>
<dbReference type="GO" id="GO:0060294">
    <property type="term" value="P:cilium movement involved in cell motility"/>
    <property type="evidence" value="ECO:0000318"/>
    <property type="project" value="GO_Central"/>
</dbReference>
<evidence type="ECO:0000256" key="2">
    <source>
        <dbReference type="ARBA" id="ARBA00008887"/>
    </source>
</evidence>
<dbReference type="InterPro" id="IPR041589">
    <property type="entry name" value="DNAH3_AAA_lid_1"/>
</dbReference>
<dbReference type="Pfam" id="PF12777">
    <property type="entry name" value="MT"/>
    <property type="match status" value="1"/>
</dbReference>
<gene>
    <name evidence="17" type="ORF">TRIADDRAFT_60039</name>
</gene>
<dbReference type="Gene3D" id="1.10.287.2620">
    <property type="match status" value="1"/>
</dbReference>
<dbReference type="FunFam" id="1.20.920.20:FF:000006">
    <property type="entry name" value="Dynein, axonemal, heavy chain 6"/>
    <property type="match status" value="1"/>
</dbReference>
<dbReference type="PhylomeDB" id="B3S748"/>
<dbReference type="Gene3D" id="1.10.8.710">
    <property type="match status" value="1"/>
</dbReference>
<keyword evidence="13" id="KW-0966">Cell projection</keyword>
<dbReference type="FunFam" id="1.20.1270.280:FF:000038">
    <property type="entry name" value="AT13908p"/>
    <property type="match status" value="1"/>
</dbReference>
<dbReference type="Gene3D" id="1.10.8.720">
    <property type="entry name" value="Region D6 of dynein motor"/>
    <property type="match status" value="1"/>
</dbReference>
<dbReference type="Gene3D" id="1.10.8.1220">
    <property type="match status" value="1"/>
</dbReference>
<dbReference type="GO" id="GO:0097729">
    <property type="term" value="C:9+2 motile cilium"/>
    <property type="evidence" value="ECO:0000318"/>
    <property type="project" value="GO_Central"/>
</dbReference>
<dbReference type="KEGG" id="tad:TRIADDRAFT_60039"/>
<dbReference type="Pfam" id="PF12781">
    <property type="entry name" value="AAA_9"/>
    <property type="match status" value="1"/>
</dbReference>
<dbReference type="FunFam" id="1.20.920.30:FF:000002">
    <property type="entry name" value="Dynein axonemal heavy chain 3"/>
    <property type="match status" value="1"/>
</dbReference>
<evidence type="ECO:0000256" key="10">
    <source>
        <dbReference type="ARBA" id="ARBA00023069"/>
    </source>
</evidence>
<organism evidence="17 18">
    <name type="scientific">Trichoplax adhaerens</name>
    <name type="common">Trichoplax reptans</name>
    <dbReference type="NCBI Taxonomy" id="10228"/>
    <lineage>
        <taxon>Eukaryota</taxon>
        <taxon>Metazoa</taxon>
        <taxon>Placozoa</taxon>
        <taxon>Uniplacotomia</taxon>
        <taxon>Trichoplacea</taxon>
        <taxon>Trichoplacidae</taxon>
        <taxon>Trichoplax</taxon>
    </lineage>
</organism>
<dbReference type="eggNOG" id="KOG3595">
    <property type="taxonomic scope" value="Eukaryota"/>
</dbReference>
<dbReference type="InterPro" id="IPR042222">
    <property type="entry name" value="Dynein_2_N"/>
</dbReference>
<dbReference type="STRING" id="10228.B3S748"/>
<keyword evidence="5" id="KW-0677">Repeat</keyword>
<dbReference type="EMBL" id="DS985253">
    <property type="protein sequence ID" value="EDV21418.1"/>
    <property type="molecule type" value="Genomic_DNA"/>
</dbReference>
<dbReference type="Gene3D" id="3.10.490.20">
    <property type="match status" value="1"/>
</dbReference>
<dbReference type="InParanoid" id="B3S748"/>
<evidence type="ECO:0000313" key="17">
    <source>
        <dbReference type="EMBL" id="EDV21418.1"/>
    </source>
</evidence>
<dbReference type="Pfam" id="PF12775">
    <property type="entry name" value="AAA_7"/>
    <property type="match status" value="1"/>
</dbReference>
<dbReference type="InterPro" id="IPR043160">
    <property type="entry name" value="Dynein_C_barrel"/>
</dbReference>
<dbReference type="InterPro" id="IPR003593">
    <property type="entry name" value="AAA+_ATPase"/>
</dbReference>
<evidence type="ECO:0000256" key="11">
    <source>
        <dbReference type="ARBA" id="ARBA00023175"/>
    </source>
</evidence>
<dbReference type="InterPro" id="IPR041228">
    <property type="entry name" value="Dynein_C"/>
</dbReference>
<feature type="region of interest" description="Disordered" evidence="15">
    <location>
        <begin position="160"/>
        <end position="180"/>
    </location>
</feature>
<keyword evidence="4" id="KW-0493">Microtubule</keyword>
<dbReference type="Pfam" id="PF18199">
    <property type="entry name" value="Dynein_C"/>
    <property type="match status" value="1"/>
</dbReference>
<dbReference type="InterPro" id="IPR043157">
    <property type="entry name" value="Dynein_AAA1S"/>
</dbReference>
<evidence type="ECO:0000256" key="3">
    <source>
        <dbReference type="ARBA" id="ARBA00022490"/>
    </source>
</evidence>
<feature type="coiled-coil region" evidence="14">
    <location>
        <begin position="982"/>
        <end position="1016"/>
    </location>
</feature>
<dbReference type="Pfam" id="PF17852">
    <property type="entry name" value="Dynein_AAA_lid"/>
    <property type="match status" value="2"/>
</dbReference>
<dbReference type="InterPro" id="IPR004273">
    <property type="entry name" value="Dynein_heavy_D6_P-loop"/>
</dbReference>
<dbReference type="InterPro" id="IPR035699">
    <property type="entry name" value="AAA_6"/>
</dbReference>